<organism evidence="3 4">
    <name type="scientific">Carnegiea gigantea</name>
    <dbReference type="NCBI Taxonomy" id="171969"/>
    <lineage>
        <taxon>Eukaryota</taxon>
        <taxon>Viridiplantae</taxon>
        <taxon>Streptophyta</taxon>
        <taxon>Embryophyta</taxon>
        <taxon>Tracheophyta</taxon>
        <taxon>Spermatophyta</taxon>
        <taxon>Magnoliopsida</taxon>
        <taxon>eudicotyledons</taxon>
        <taxon>Gunneridae</taxon>
        <taxon>Pentapetalae</taxon>
        <taxon>Caryophyllales</taxon>
        <taxon>Cactineae</taxon>
        <taxon>Cactaceae</taxon>
        <taxon>Cactoideae</taxon>
        <taxon>Echinocereeae</taxon>
        <taxon>Carnegiea</taxon>
    </lineage>
</organism>
<feature type="compositionally biased region" description="Polar residues" evidence="1">
    <location>
        <begin position="172"/>
        <end position="190"/>
    </location>
</feature>
<name>A0A9Q1K4H3_9CARY</name>
<evidence type="ECO:0000313" key="3">
    <source>
        <dbReference type="EMBL" id="KAJ8436266.1"/>
    </source>
</evidence>
<comment type="caution">
    <text evidence="3">The sequence shown here is derived from an EMBL/GenBank/DDBJ whole genome shotgun (WGS) entry which is preliminary data.</text>
</comment>
<dbReference type="Proteomes" id="UP001153076">
    <property type="component" value="Unassembled WGS sequence"/>
</dbReference>
<dbReference type="EMBL" id="JAKOGI010000354">
    <property type="protein sequence ID" value="KAJ8436266.1"/>
    <property type="molecule type" value="Genomic_DNA"/>
</dbReference>
<sequence length="340" mass="37953">MLLDFKITLHFHYGGKFEERHNQIHYVGEIGCTKLDYDYDKLSLTELEEDCNYKDNVTELWWRSSRGCSELRRIIGDKEIVDIAPKLRKCNIVHIYVIEKPLQGLTLPLVTYNFVDENEVIDQNSTLFEHSLTTNLERAEKSNMTYASQTPIELPSTAKQLIRRSLFTLRQNGDVSTPTDGRDGSTTPARKNSAKARFLAPGFLCCGCLSSLKTPSCPKSSVGQNLSEQHLINALEGRCQDDANAGKKDVNVLEEVSIHNNQQVPTCDKEKGCENSASNDAVIGGGKLTVTRNAINPSENDSPDNEGGKNRKVPNIAEIFKATRKRKDGTLNEEDAALYV</sequence>
<evidence type="ECO:0000259" key="2">
    <source>
        <dbReference type="Pfam" id="PF26130"/>
    </source>
</evidence>
<keyword evidence="4" id="KW-1185">Reference proteome</keyword>
<dbReference type="InterPro" id="IPR058594">
    <property type="entry name" value="PB1-like_dom_pln"/>
</dbReference>
<evidence type="ECO:0000313" key="4">
    <source>
        <dbReference type="Proteomes" id="UP001153076"/>
    </source>
</evidence>
<dbReference type="Pfam" id="PF26130">
    <property type="entry name" value="PB1-like"/>
    <property type="match status" value="1"/>
</dbReference>
<proteinExistence type="predicted"/>
<protein>
    <recommendedName>
        <fullName evidence="2">PB1-like domain-containing protein</fullName>
    </recommendedName>
</protein>
<feature type="region of interest" description="Disordered" evidence="1">
    <location>
        <begin position="292"/>
        <end position="315"/>
    </location>
</feature>
<reference evidence="3" key="1">
    <citation type="submission" date="2022-04" db="EMBL/GenBank/DDBJ databases">
        <title>Carnegiea gigantea Genome sequencing and assembly v2.</title>
        <authorList>
            <person name="Copetti D."/>
            <person name="Sanderson M.J."/>
            <person name="Burquez A."/>
            <person name="Wojciechowski M.F."/>
        </authorList>
    </citation>
    <scope>NUCLEOTIDE SEQUENCE</scope>
    <source>
        <strain evidence="3">SGP5-SGP5p</strain>
        <tissue evidence="3">Aerial part</tissue>
    </source>
</reference>
<accession>A0A9Q1K4H3</accession>
<gene>
    <name evidence="3" type="ORF">Cgig2_011538</name>
</gene>
<feature type="domain" description="PB1-like" evidence="2">
    <location>
        <begin position="6"/>
        <end position="97"/>
    </location>
</feature>
<feature type="region of interest" description="Disordered" evidence="1">
    <location>
        <begin position="172"/>
        <end position="192"/>
    </location>
</feature>
<dbReference type="AlphaFoldDB" id="A0A9Q1K4H3"/>
<evidence type="ECO:0000256" key="1">
    <source>
        <dbReference type="SAM" id="MobiDB-lite"/>
    </source>
</evidence>